<reference evidence="7 8" key="1">
    <citation type="submission" date="2019-07" db="EMBL/GenBank/DDBJ databases">
        <title>Genomic Encyclopedia of Type Strains, Phase I: the one thousand microbial genomes (KMG-I) project.</title>
        <authorList>
            <person name="Kyrpides N."/>
        </authorList>
    </citation>
    <scope>NUCLEOTIDE SEQUENCE [LARGE SCALE GENOMIC DNA]</scope>
    <source>
        <strain evidence="7 8">DSM 375</strain>
    </source>
</reference>
<name>A0A562J108_9GAMM</name>
<dbReference type="Pfam" id="PF06146">
    <property type="entry name" value="PsiE"/>
    <property type="match status" value="1"/>
</dbReference>
<dbReference type="AlphaFoldDB" id="A0A562J108"/>
<evidence type="ECO:0000256" key="4">
    <source>
        <dbReference type="ARBA" id="ARBA00022989"/>
    </source>
</evidence>
<accession>A0A562J108</accession>
<feature type="transmembrane region" description="Helical" evidence="6">
    <location>
        <begin position="20"/>
        <end position="46"/>
    </location>
</feature>
<evidence type="ECO:0000313" key="7">
    <source>
        <dbReference type="EMBL" id="TWH76790.1"/>
    </source>
</evidence>
<keyword evidence="4 6" id="KW-1133">Transmembrane helix</keyword>
<keyword evidence="8" id="KW-1185">Reference proteome</keyword>
<keyword evidence="2" id="KW-1003">Cell membrane</keyword>
<sequence>MNLLNERIKSVYDKVVSGVFCIILVFIILGIIIGTLQLITTVWNLFEFKEITRNYTELITGVLTLYVLIELSKSLVDYHETHEIRISFLIDAAIIFIVREIMIALFEHKAEANIIYAFSVFLISLGFIRLIFWYIARKGNTSIQNKQE</sequence>
<evidence type="ECO:0000256" key="2">
    <source>
        <dbReference type="ARBA" id="ARBA00022475"/>
    </source>
</evidence>
<dbReference type="GO" id="GO:0005886">
    <property type="term" value="C:plasma membrane"/>
    <property type="evidence" value="ECO:0007669"/>
    <property type="project" value="UniProtKB-SubCell"/>
</dbReference>
<dbReference type="InterPro" id="IPR020948">
    <property type="entry name" value="P_starv_induced_PsiE-like"/>
</dbReference>
<dbReference type="RefSeq" id="WP_144570571.1">
    <property type="nucleotide sequence ID" value="NZ_VLKG01000002.1"/>
</dbReference>
<comment type="caution">
    <text evidence="7">The sequence shown here is derived from an EMBL/GenBank/DDBJ whole genome shotgun (WGS) entry which is preliminary data.</text>
</comment>
<evidence type="ECO:0000256" key="1">
    <source>
        <dbReference type="ARBA" id="ARBA00004651"/>
    </source>
</evidence>
<protein>
    <submittedName>
        <fullName evidence="7">Uncharacterized membrane protein (DUF373 family)</fullName>
    </submittedName>
</protein>
<dbReference type="OrthoDB" id="6399540at2"/>
<proteinExistence type="predicted"/>
<evidence type="ECO:0000256" key="5">
    <source>
        <dbReference type="ARBA" id="ARBA00023136"/>
    </source>
</evidence>
<dbReference type="Proteomes" id="UP000319627">
    <property type="component" value="Unassembled WGS sequence"/>
</dbReference>
<evidence type="ECO:0000256" key="6">
    <source>
        <dbReference type="SAM" id="Phobius"/>
    </source>
</evidence>
<evidence type="ECO:0000256" key="3">
    <source>
        <dbReference type="ARBA" id="ARBA00022692"/>
    </source>
</evidence>
<feature type="transmembrane region" description="Helical" evidence="6">
    <location>
        <begin position="114"/>
        <end position="136"/>
    </location>
</feature>
<comment type="subcellular location">
    <subcellularLocation>
        <location evidence="1">Cell membrane</location>
        <topology evidence="1">Multi-pass membrane protein</topology>
    </subcellularLocation>
</comment>
<evidence type="ECO:0000313" key="8">
    <source>
        <dbReference type="Proteomes" id="UP000319627"/>
    </source>
</evidence>
<dbReference type="EMBL" id="VLKG01000002">
    <property type="protein sequence ID" value="TWH76790.1"/>
    <property type="molecule type" value="Genomic_DNA"/>
</dbReference>
<keyword evidence="5 6" id="KW-0472">Membrane</keyword>
<keyword evidence="3 6" id="KW-0812">Transmembrane</keyword>
<gene>
    <name evidence="7" type="ORF">LX59_00835</name>
</gene>
<organism evidence="7 8">
    <name type="scientific">Azomonas agilis</name>
    <dbReference type="NCBI Taxonomy" id="116849"/>
    <lineage>
        <taxon>Bacteria</taxon>
        <taxon>Pseudomonadati</taxon>
        <taxon>Pseudomonadota</taxon>
        <taxon>Gammaproteobacteria</taxon>
        <taxon>Pseudomonadales</taxon>
        <taxon>Pseudomonadaceae</taxon>
        <taxon>Azomonas</taxon>
    </lineage>
</organism>